<reference evidence="2" key="1">
    <citation type="journal article" date="2019" name="Toxins">
        <title>Missiles of mass disruption: composition and glandular origin of venom used as a projectile defensive weapon by the assassin bug Platymeris rhadamanthus.</title>
        <authorList>
            <person name="Walker A.A."/>
            <person name="Robinson S.D."/>
            <person name="Undheim E.A.B."/>
            <person name="Jin J."/>
            <person name="Han X."/>
            <person name="Fry B.G."/>
            <person name="Vetter I."/>
            <person name="King G.F."/>
        </authorList>
    </citation>
    <scope>NUCLEOTIDE SEQUENCE</scope>
    <source>
        <tissue evidence="2">Venom glands</tissue>
    </source>
</reference>
<feature type="signal peptide" evidence="1">
    <location>
        <begin position="1"/>
        <end position="19"/>
    </location>
</feature>
<name>A0A6B9L6E9_PLARH</name>
<evidence type="ECO:0000256" key="1">
    <source>
        <dbReference type="SAM" id="SignalP"/>
    </source>
</evidence>
<evidence type="ECO:0000313" key="2">
    <source>
        <dbReference type="EMBL" id="QHB21548.1"/>
    </source>
</evidence>
<organism evidence="2">
    <name type="scientific">Platymeris rhadamanthus</name>
    <name type="common">Red spot assassin bug</name>
    <dbReference type="NCBI Taxonomy" id="1134088"/>
    <lineage>
        <taxon>Eukaryota</taxon>
        <taxon>Metazoa</taxon>
        <taxon>Ecdysozoa</taxon>
        <taxon>Arthropoda</taxon>
        <taxon>Hexapoda</taxon>
        <taxon>Insecta</taxon>
        <taxon>Pterygota</taxon>
        <taxon>Neoptera</taxon>
        <taxon>Paraneoptera</taxon>
        <taxon>Hemiptera</taxon>
        <taxon>Heteroptera</taxon>
        <taxon>Panheteroptera</taxon>
        <taxon>Cimicomorpha</taxon>
        <taxon>Reduviidae</taxon>
        <taxon>Platymeris</taxon>
    </lineage>
</organism>
<protein>
    <submittedName>
        <fullName evidence="2">Venom redulysin 8</fullName>
    </submittedName>
</protein>
<dbReference type="EMBL" id="MN208359">
    <property type="protein sequence ID" value="QHB21548.1"/>
    <property type="molecule type" value="mRNA"/>
</dbReference>
<keyword evidence="1" id="KW-0732">Signal</keyword>
<proteinExistence type="evidence at transcript level"/>
<feature type="chain" id="PRO_5025585464" evidence="1">
    <location>
        <begin position="20"/>
        <end position="262"/>
    </location>
</feature>
<dbReference type="AlphaFoldDB" id="A0A6B9L6E9"/>
<accession>A0A6B9L6E9</accession>
<sequence>MSKFWLLLLFLAVAHYAQSFPSEYELDDIDDDDYMNDDVQIYDYLSDDNNDEERGIKLGKFTKGLKKFGKAVVQKGKKFIKKVKGPMKNIMKKGAALLKNLGVKINPLQCEEKTCKTCIIMKIPTEKSFCLQMTIMRTNKASYLKIALTKDDVSKFEQNIKLGDVPRCLNLGGFIGKICLKGIEGRAKSSQGQGNVNFCLGIVAEKFGFGCKFCATYENKKLKVKFEPTTFPGGIDESGDIVQLDKNGEDAVELGADEFEVV</sequence>